<dbReference type="Proteomes" id="UP000530660">
    <property type="component" value="Unassembled WGS sequence"/>
</dbReference>
<comment type="similarity">
    <text evidence="1">Belongs to the 5'-3' exonuclease family.</text>
</comment>
<evidence type="ECO:0000256" key="1">
    <source>
        <dbReference type="ARBA" id="ARBA00038299"/>
    </source>
</evidence>
<sequence>MGIAGFQRWFLETFPSTATTITDETLPESFDHVLFDLNQLIHLAARVAKNRDQFFIRLYRWLDKVLRLCVPKESVFIAFDGPAPLAKLVTQKRRRVLEARKLTRKLEPKKRCGVDVLSLSPGTELMQMTLQAIEFYVCSRLQSKRNLYRNLRFVVSGPTVPGEGEIKIIDYIHRCVEPHHSVIVIGSDADLVLLGLATQKIRDFFVFVITPRQSAQVASRGPAETHRNSVNATTISVWQWIRVLDRLFPGETAPVRLDLALLLMMQGNDYVPKLRGSSFKSIWAAYKALKMRQGPMSGRYLLCGEQRTINLEFLYALMSSLENPLVPQLTKQLVEMYREASIRGQEMARLAELESTRTGATETPDNDSISDVEQILYNGDLEKPSPCKETTKEPVIDMTDPDDMLEMVETPEGVSYDNDETMFDTENWLRMLLWALAMYVDGFCPDFYFTYPKPYGPSATDIVRWLQEIDGDPIPTLQPPMSVAPPLPPHAALLALIPSTAAKLLPRPLYKRVLLRARGSDENPENAGLSGMMSDETAKLITFILRDDGRRTNRTILLRVIEKIPENEYEDLEIPRTRFGSSVAFELTCRGANSRKSDPSTKYTASYETLPKPPVQRFAKLSPSWIDFFIQTVQFTSAPPCYSWCWENPKKGPKCDDTAPISIQSLPFKRAFAIRNSSAPSRNGKKPMNRASESDS</sequence>
<dbReference type="Gene3D" id="3.40.50.12390">
    <property type="match status" value="1"/>
</dbReference>
<dbReference type="PANTHER" id="PTHR12341:SF7">
    <property type="entry name" value="5'-3' EXORIBONUCLEASE 1"/>
    <property type="match status" value="1"/>
</dbReference>
<dbReference type="EMBL" id="VWRR01000010">
    <property type="protein sequence ID" value="KAF6002532.1"/>
    <property type="molecule type" value="Genomic_DNA"/>
</dbReference>
<proteinExistence type="inferred from homology"/>
<dbReference type="InterPro" id="IPR004859">
    <property type="entry name" value="Xrn1_N"/>
</dbReference>
<feature type="region of interest" description="Disordered" evidence="2">
    <location>
        <begin position="674"/>
        <end position="696"/>
    </location>
</feature>
<keyword evidence="5" id="KW-1185">Reference proteome</keyword>
<dbReference type="AlphaFoldDB" id="A0A7J7IHE6"/>
<evidence type="ECO:0000313" key="4">
    <source>
        <dbReference type="EMBL" id="KAF6002532.1"/>
    </source>
</evidence>
<feature type="domain" description="Xrn1 N-terminal" evidence="3">
    <location>
        <begin position="1"/>
        <end position="200"/>
    </location>
</feature>
<accession>A0A7J7IHE6</accession>
<dbReference type="InterPro" id="IPR027073">
    <property type="entry name" value="5_3_exoribonuclease"/>
</dbReference>
<dbReference type="OrthoDB" id="3498at2759"/>
<reference evidence="4 5" key="1">
    <citation type="journal article" date="2020" name="J. Phycol.">
        <title>Comparative genome analysis reveals Cyanidiococcus gen. nov., a new extremophilic red algal genus sister to Cyanidioschyzon (Cyanidioschyzonaceae, Rhodophyta).</title>
        <authorList>
            <person name="Liu S.-L."/>
            <person name="Chiang Y.-R."/>
            <person name="Yoon H.S."/>
            <person name="Fu H.-Y."/>
        </authorList>
    </citation>
    <scope>NUCLEOTIDE SEQUENCE [LARGE SCALE GENOMIC DNA]</scope>
    <source>
        <strain evidence="4 5">THAL066</strain>
    </source>
</reference>
<protein>
    <recommendedName>
        <fullName evidence="3">Xrn1 N-terminal domain-containing protein</fullName>
    </recommendedName>
</protein>
<dbReference type="GO" id="GO:0004534">
    <property type="term" value="F:5'-3' RNA exonuclease activity"/>
    <property type="evidence" value="ECO:0007669"/>
    <property type="project" value="TreeGrafter"/>
</dbReference>
<dbReference type="PANTHER" id="PTHR12341">
    <property type="entry name" value="5'-&gt;3' EXORIBONUCLEASE"/>
    <property type="match status" value="1"/>
</dbReference>
<dbReference type="GO" id="GO:0000956">
    <property type="term" value="P:nuclear-transcribed mRNA catabolic process"/>
    <property type="evidence" value="ECO:0007669"/>
    <property type="project" value="TreeGrafter"/>
</dbReference>
<gene>
    <name evidence="4" type="ORF">F1559_003851</name>
</gene>
<organism evidence="4 5">
    <name type="scientific">Cyanidiococcus yangmingshanensis</name>
    <dbReference type="NCBI Taxonomy" id="2690220"/>
    <lineage>
        <taxon>Eukaryota</taxon>
        <taxon>Rhodophyta</taxon>
        <taxon>Bangiophyceae</taxon>
        <taxon>Cyanidiales</taxon>
        <taxon>Cyanidiaceae</taxon>
        <taxon>Cyanidiococcus</taxon>
    </lineage>
</organism>
<name>A0A7J7IHE6_9RHOD</name>
<dbReference type="Pfam" id="PF03159">
    <property type="entry name" value="XRN_N"/>
    <property type="match status" value="1"/>
</dbReference>
<evidence type="ECO:0000259" key="3">
    <source>
        <dbReference type="Pfam" id="PF03159"/>
    </source>
</evidence>
<comment type="caution">
    <text evidence="4">The sequence shown here is derived from an EMBL/GenBank/DDBJ whole genome shotgun (WGS) entry which is preliminary data.</text>
</comment>
<evidence type="ECO:0000256" key="2">
    <source>
        <dbReference type="SAM" id="MobiDB-lite"/>
    </source>
</evidence>
<dbReference type="GO" id="GO:0005634">
    <property type="term" value="C:nucleus"/>
    <property type="evidence" value="ECO:0007669"/>
    <property type="project" value="TreeGrafter"/>
</dbReference>
<evidence type="ECO:0000313" key="5">
    <source>
        <dbReference type="Proteomes" id="UP000530660"/>
    </source>
</evidence>
<dbReference type="GO" id="GO:0003723">
    <property type="term" value="F:RNA binding"/>
    <property type="evidence" value="ECO:0007669"/>
    <property type="project" value="TreeGrafter"/>
</dbReference>